<dbReference type="SMART" id="SM00448">
    <property type="entry name" value="REC"/>
    <property type="match status" value="1"/>
</dbReference>
<dbReference type="InterPro" id="IPR001789">
    <property type="entry name" value="Sig_transdc_resp-reg_receiver"/>
</dbReference>
<dbReference type="CDD" id="cd17546">
    <property type="entry name" value="REC_hyHK_CKI1_RcsC-like"/>
    <property type="match status" value="1"/>
</dbReference>
<evidence type="ECO:0000313" key="4">
    <source>
        <dbReference type="Proteomes" id="UP000027138"/>
    </source>
</evidence>
<feature type="domain" description="Response regulatory" evidence="2">
    <location>
        <begin position="8"/>
        <end position="123"/>
    </location>
</feature>
<dbReference type="Pfam" id="PF00072">
    <property type="entry name" value="Response_reg"/>
    <property type="match status" value="1"/>
</dbReference>
<keyword evidence="4" id="KW-1185">Reference proteome</keyword>
<dbReference type="Proteomes" id="UP000027138">
    <property type="component" value="Unassembled WGS sequence"/>
</dbReference>
<dbReference type="Gene3D" id="3.40.50.2300">
    <property type="match status" value="1"/>
</dbReference>
<dbReference type="GO" id="GO:0000160">
    <property type="term" value="P:phosphorelay signal transduction system"/>
    <property type="evidence" value="ECO:0007669"/>
    <property type="project" value="InterPro"/>
</dbReference>
<name>A0A067K2D4_JATCU</name>
<organism evidence="3 4">
    <name type="scientific">Jatropha curcas</name>
    <name type="common">Barbados nut</name>
    <dbReference type="NCBI Taxonomy" id="180498"/>
    <lineage>
        <taxon>Eukaryota</taxon>
        <taxon>Viridiplantae</taxon>
        <taxon>Streptophyta</taxon>
        <taxon>Embryophyta</taxon>
        <taxon>Tracheophyta</taxon>
        <taxon>Spermatophyta</taxon>
        <taxon>Magnoliopsida</taxon>
        <taxon>eudicotyledons</taxon>
        <taxon>Gunneridae</taxon>
        <taxon>Pentapetalae</taxon>
        <taxon>rosids</taxon>
        <taxon>fabids</taxon>
        <taxon>Malpighiales</taxon>
        <taxon>Euphorbiaceae</taxon>
        <taxon>Crotonoideae</taxon>
        <taxon>Jatropheae</taxon>
        <taxon>Jatropha</taxon>
    </lineage>
</organism>
<reference evidence="3 4" key="1">
    <citation type="journal article" date="2014" name="PLoS ONE">
        <title>Global Analysis of Gene Expression Profiles in Physic Nut (Jatropha curcas L.) Seedlings Exposed to Salt Stress.</title>
        <authorList>
            <person name="Zhang L."/>
            <person name="Zhang C."/>
            <person name="Wu P."/>
            <person name="Chen Y."/>
            <person name="Li M."/>
            <person name="Jiang H."/>
            <person name="Wu G."/>
        </authorList>
    </citation>
    <scope>NUCLEOTIDE SEQUENCE [LARGE SCALE GENOMIC DNA]</scope>
    <source>
        <strain evidence="4">cv. GZQX0401</strain>
        <tissue evidence="3">Young leaves</tissue>
    </source>
</reference>
<evidence type="ECO:0000313" key="3">
    <source>
        <dbReference type="EMBL" id="KDP26430.1"/>
    </source>
</evidence>
<dbReference type="PROSITE" id="PS50110">
    <property type="entry name" value="RESPONSE_REGULATORY"/>
    <property type="match status" value="1"/>
</dbReference>
<accession>A0A067K2D4</accession>
<dbReference type="PANTHER" id="PTHR43228">
    <property type="entry name" value="TWO-COMPONENT RESPONSE REGULATOR"/>
    <property type="match status" value="1"/>
</dbReference>
<proteinExistence type="predicted"/>
<evidence type="ECO:0000259" key="2">
    <source>
        <dbReference type="PROSITE" id="PS50110"/>
    </source>
</evidence>
<keyword evidence="1" id="KW-0597">Phosphoprotein</keyword>
<dbReference type="EMBL" id="KK914893">
    <property type="protein sequence ID" value="KDP26430.1"/>
    <property type="molecule type" value="Genomic_DNA"/>
</dbReference>
<dbReference type="SUPFAM" id="SSF52172">
    <property type="entry name" value="CheY-like"/>
    <property type="match status" value="1"/>
</dbReference>
<evidence type="ECO:0000256" key="1">
    <source>
        <dbReference type="PROSITE-ProRule" id="PRU00169"/>
    </source>
</evidence>
<gene>
    <name evidence="3" type="ORF">JCGZ_17588</name>
</gene>
<dbReference type="AlphaFoldDB" id="A0A067K2D4"/>
<dbReference type="OrthoDB" id="21225at2759"/>
<dbReference type="InterPro" id="IPR052048">
    <property type="entry name" value="ST_Response_Regulator"/>
</dbReference>
<dbReference type="PANTHER" id="PTHR43228:SF12">
    <property type="entry name" value="TWO-COMPONENT RESPONSE REGULATOR 24"/>
    <property type="match status" value="1"/>
</dbReference>
<protein>
    <recommendedName>
        <fullName evidence="2">Response regulatory domain-containing protein</fullName>
    </recommendedName>
</protein>
<dbReference type="InterPro" id="IPR011006">
    <property type="entry name" value="CheY-like_superfamily"/>
</dbReference>
<sequence>MVRREKITALVVDDDITNRIIHRRLLQHLGIENQEVKNGKEAVDIHCPGTFFDLILMDMDMPIMNGIEATKQLRAMGIRSTIVGVSTRSIQEQVQEFMEAGLDGYQEKPLTNAKLISILDKINHNGS</sequence>
<feature type="modified residue" description="4-aspartylphosphate" evidence="1">
    <location>
        <position position="58"/>
    </location>
</feature>